<evidence type="ECO:0000313" key="2">
    <source>
        <dbReference type="EMBL" id="CAD0210258.1"/>
    </source>
</evidence>
<dbReference type="RefSeq" id="WP_161490902.1">
    <property type="nucleotide sequence ID" value="NZ_CAICSX020000001.1"/>
</dbReference>
<comment type="caution">
    <text evidence="2">The sequence shown here is derived from an EMBL/GenBank/DDBJ whole genome shotgun (WGS) entry which is preliminary data.</text>
</comment>
<keyword evidence="1" id="KW-0472">Membrane</keyword>
<dbReference type="Proteomes" id="UP000528185">
    <property type="component" value="Unassembled WGS sequence"/>
</dbReference>
<dbReference type="AlphaFoldDB" id="A0AAN1ZZP4"/>
<dbReference type="EMBL" id="CAICSX020000001">
    <property type="protein sequence ID" value="CAD0210258.1"/>
    <property type="molecule type" value="Genomic_DNA"/>
</dbReference>
<keyword evidence="1" id="KW-0812">Transmembrane</keyword>
<protein>
    <submittedName>
        <fullName evidence="2">Uncharacterized protein</fullName>
    </submittedName>
</protein>
<proteinExistence type="predicted"/>
<organism evidence="2 3">
    <name type="scientific">Rhizobium rhizogenes</name>
    <name type="common">Agrobacterium rhizogenes</name>
    <dbReference type="NCBI Taxonomy" id="359"/>
    <lineage>
        <taxon>Bacteria</taxon>
        <taxon>Pseudomonadati</taxon>
        <taxon>Pseudomonadota</taxon>
        <taxon>Alphaproteobacteria</taxon>
        <taxon>Hyphomicrobiales</taxon>
        <taxon>Rhizobiaceae</taxon>
        <taxon>Rhizobium/Agrobacterium group</taxon>
        <taxon>Rhizobium</taxon>
    </lineage>
</organism>
<reference evidence="2 3" key="1">
    <citation type="submission" date="2020-06" db="EMBL/GenBank/DDBJ databases">
        <authorList>
            <person name="De Coninck B."/>
            <person name="Ibrahim H."/>
        </authorList>
    </citation>
    <scope>NUCLEOTIDE SEQUENCE [LARGE SCALE GENOMIC DNA]</scope>
    <source>
        <strain evidence="2">Ag_rhizogenes_K599</strain>
    </source>
</reference>
<evidence type="ECO:0000256" key="1">
    <source>
        <dbReference type="SAM" id="Phobius"/>
    </source>
</evidence>
<accession>A0AAN1ZZP4</accession>
<feature type="transmembrane region" description="Helical" evidence="1">
    <location>
        <begin position="33"/>
        <end position="50"/>
    </location>
</feature>
<keyword evidence="1" id="KW-1133">Transmembrane helix</keyword>
<sequence>MLVLRVLCLPIAMLFFAILYTVAIKAPDAVEAGNLIVWIVLPLLIVGKLVRRHA</sequence>
<name>A0AAN1ZZP4_RHIRH</name>
<evidence type="ECO:0000313" key="3">
    <source>
        <dbReference type="Proteomes" id="UP000528185"/>
    </source>
</evidence>
<gene>
    <name evidence="2" type="ORF">AGRHK599_LOCUS273</name>
</gene>